<proteinExistence type="inferred from homology"/>
<dbReference type="InterPro" id="IPR018612">
    <property type="entry name" value="NSRP1_N"/>
</dbReference>
<sequence length="395" mass="43779">MATLKYGLNIAKKPPNGPARPKPPSKKPVFGDDDSDPETAATASNGAAEISTFGEDAPSKLPNQANGTNKPALKPNSKAKNLGPSQYGDLSTLQSQKKHQQEAEALDPSIYDYDAAYDALHAKDAARKAAARADAAERKPKYMESLLASAEVRKRDQLRAKEKLLQREREAEGDEFADKEKFVTSAYKQQQEEIRRMEEEEKIREEEEAKKKRSMGMQGFYKKIMDEEERRHQEAMELAAHARPASEQAAEDVDKEKSDLELARELNAKGRNVLINDEGEVADKRQLLSAGLNIAPRPKSAAATNTSSSKDTAPKQAYQYDAASRRAQAERQGRMMETQMAQAVKRKADEEAEKQRQLEQASKSRKTEADISSAKERYLARKREAAAAAAAAKES</sequence>
<protein>
    <recommendedName>
        <fullName evidence="4">Nuclear speckle splicing regulatory protein 1 N-terminal domain-containing protein</fullName>
    </recommendedName>
</protein>
<dbReference type="Pfam" id="PF09745">
    <property type="entry name" value="NSRP1_N"/>
    <property type="match status" value="1"/>
</dbReference>
<evidence type="ECO:0000313" key="6">
    <source>
        <dbReference type="Proteomes" id="UP001172684"/>
    </source>
</evidence>
<feature type="region of interest" description="Disordered" evidence="3">
    <location>
        <begin position="193"/>
        <end position="215"/>
    </location>
</feature>
<evidence type="ECO:0000256" key="1">
    <source>
        <dbReference type="ARBA" id="ARBA00010126"/>
    </source>
</evidence>
<feature type="compositionally biased region" description="Low complexity" evidence="3">
    <location>
        <begin position="300"/>
        <end position="311"/>
    </location>
</feature>
<reference evidence="5" key="1">
    <citation type="submission" date="2022-10" db="EMBL/GenBank/DDBJ databases">
        <title>Culturing micro-colonial fungi from biological soil crusts in the Mojave desert and describing Neophaeococcomyces mojavensis, and introducing the new genera and species Taxawa tesnikishii.</title>
        <authorList>
            <person name="Kurbessoian T."/>
            <person name="Stajich J.E."/>
        </authorList>
    </citation>
    <scope>NUCLEOTIDE SEQUENCE</scope>
    <source>
        <strain evidence="5">TK_1</strain>
    </source>
</reference>
<feature type="compositionally biased region" description="Basic and acidic residues" evidence="3">
    <location>
        <begin position="346"/>
        <end position="357"/>
    </location>
</feature>
<feature type="compositionally biased region" description="Basic and acidic residues" evidence="3">
    <location>
        <begin position="323"/>
        <end position="334"/>
    </location>
</feature>
<accession>A0ABQ9NGR0</accession>
<keyword evidence="6" id="KW-1185">Reference proteome</keyword>
<feature type="domain" description="Nuclear speckle splicing regulatory protein 1 N-terminal" evidence="4">
    <location>
        <begin position="97"/>
        <end position="214"/>
    </location>
</feature>
<evidence type="ECO:0000259" key="4">
    <source>
        <dbReference type="Pfam" id="PF09745"/>
    </source>
</evidence>
<feature type="region of interest" description="Disordered" evidence="3">
    <location>
        <begin position="291"/>
        <end position="375"/>
    </location>
</feature>
<feature type="compositionally biased region" description="Basic and acidic residues" evidence="3">
    <location>
        <begin position="193"/>
        <end position="210"/>
    </location>
</feature>
<feature type="region of interest" description="Disordered" evidence="3">
    <location>
        <begin position="231"/>
        <end position="258"/>
    </location>
</feature>
<keyword evidence="2" id="KW-0175">Coiled coil</keyword>
<comment type="similarity">
    <text evidence="1">Belongs to the NSRP1 family.</text>
</comment>
<dbReference type="InterPro" id="IPR053246">
    <property type="entry name" value="NS_splicing_regulatory_protein"/>
</dbReference>
<dbReference type="PANTHER" id="PTHR47845:SF1">
    <property type="entry name" value="NUCLEAR SPECKLE SPLICING REGULATORY PROTEIN 1 HOMOLOG"/>
    <property type="match status" value="1"/>
</dbReference>
<evidence type="ECO:0000313" key="5">
    <source>
        <dbReference type="EMBL" id="KAJ9654339.1"/>
    </source>
</evidence>
<comment type="caution">
    <text evidence="5">The sequence shown here is derived from an EMBL/GenBank/DDBJ whole genome shotgun (WGS) entry which is preliminary data.</text>
</comment>
<evidence type="ECO:0000256" key="2">
    <source>
        <dbReference type="ARBA" id="ARBA00023054"/>
    </source>
</evidence>
<dbReference type="PANTHER" id="PTHR47845">
    <property type="entry name" value="NUCLEAR SPECKLE SPLICING REGULATORY PROTEIN 1 HOMOLOG"/>
    <property type="match status" value="1"/>
</dbReference>
<dbReference type="EMBL" id="JAPDRL010000244">
    <property type="protein sequence ID" value="KAJ9654339.1"/>
    <property type="molecule type" value="Genomic_DNA"/>
</dbReference>
<evidence type="ECO:0000256" key="3">
    <source>
        <dbReference type="SAM" id="MobiDB-lite"/>
    </source>
</evidence>
<feature type="compositionally biased region" description="Basic and acidic residues" evidence="3">
    <location>
        <begin position="365"/>
        <end position="375"/>
    </location>
</feature>
<dbReference type="Proteomes" id="UP001172684">
    <property type="component" value="Unassembled WGS sequence"/>
</dbReference>
<organism evidence="5 6">
    <name type="scientific">Coniosporium apollinis</name>
    <dbReference type="NCBI Taxonomy" id="61459"/>
    <lineage>
        <taxon>Eukaryota</taxon>
        <taxon>Fungi</taxon>
        <taxon>Dikarya</taxon>
        <taxon>Ascomycota</taxon>
        <taxon>Pezizomycotina</taxon>
        <taxon>Dothideomycetes</taxon>
        <taxon>Dothideomycetes incertae sedis</taxon>
        <taxon>Coniosporium</taxon>
    </lineage>
</organism>
<name>A0ABQ9NGR0_9PEZI</name>
<feature type="region of interest" description="Disordered" evidence="3">
    <location>
        <begin position="1"/>
        <end position="106"/>
    </location>
</feature>
<gene>
    <name evidence="5" type="ORF">H2201_009018</name>
</gene>